<gene>
    <name evidence="2" type="ORF">P3F81_09690</name>
</gene>
<dbReference type="CDD" id="cd00519">
    <property type="entry name" value="Lipase_3"/>
    <property type="match status" value="1"/>
</dbReference>
<dbReference type="RefSeq" id="WP_147670811.1">
    <property type="nucleotide sequence ID" value="NZ_CP120678.1"/>
</dbReference>
<dbReference type="InterPro" id="IPR051218">
    <property type="entry name" value="Sec_MonoDiacylglyc_Lipase"/>
</dbReference>
<organism evidence="2 3">
    <name type="scientific">Selenobaculum gibii</name>
    <dbReference type="NCBI Taxonomy" id="3054208"/>
    <lineage>
        <taxon>Bacteria</taxon>
        <taxon>Bacillati</taxon>
        <taxon>Bacillota</taxon>
        <taxon>Negativicutes</taxon>
        <taxon>Selenomonadales</taxon>
        <taxon>Selenomonadaceae</taxon>
        <taxon>Selenobaculum</taxon>
    </lineage>
</organism>
<dbReference type="Pfam" id="PF01764">
    <property type="entry name" value="Lipase_3"/>
    <property type="match status" value="1"/>
</dbReference>
<dbReference type="PANTHER" id="PTHR45856">
    <property type="entry name" value="ALPHA/BETA-HYDROLASES SUPERFAMILY PROTEIN"/>
    <property type="match status" value="1"/>
</dbReference>
<proteinExistence type="predicted"/>
<dbReference type="AlphaFoldDB" id="A0A9Y2ETL0"/>
<dbReference type="PANTHER" id="PTHR45856:SF21">
    <property type="entry name" value="FUNGAL LIPASE-LIKE DOMAIN-CONTAINING PROTEIN"/>
    <property type="match status" value="1"/>
</dbReference>
<dbReference type="SUPFAM" id="SSF53474">
    <property type="entry name" value="alpha/beta-Hydrolases"/>
    <property type="match status" value="1"/>
</dbReference>
<dbReference type="KEGG" id="sgbi:P3F81_09690"/>
<evidence type="ECO:0000313" key="3">
    <source>
        <dbReference type="Proteomes" id="UP001243623"/>
    </source>
</evidence>
<name>A0A9Y2ETL0_9FIRM</name>
<evidence type="ECO:0000313" key="2">
    <source>
        <dbReference type="EMBL" id="WIW70160.1"/>
    </source>
</evidence>
<accession>A0A9Y2ETL0</accession>
<keyword evidence="3" id="KW-1185">Reference proteome</keyword>
<sequence>MTKLILGFILWIFIFLKPLTVSAEAIEEYEQAKLDYINAVVCMATYGDYNGRFARYELSELGWDVSPFKDNVDGTEVKFITVKGQDNRPERNLYIVAITGTESHKDVMLDLNFHKVFFGGTTPEEFVEFAKRDKLTSQDPMVHSGFNKYANAAFYGQDDTGETYGVYLARILKEDSNRKIYLTGHSLGGAAATLQAARLISMGVNPKQIEVVSFGAPAVGNKVFADSYGSRINLRRIVLSGDPVQGALQGISGGYTQFGDKVVWRRHYTLKNFKHEIAVYLDSAMRIYYDKKEKLKNSSLASDVEFLNEKQGKEMVYISAPTLNLDHITIEDKKYVKEILEDVHRWSEHGFIINTEKRGTLNEEIKKAKNAGCKWLVLTNVESKQMQKRYNDFYIAVEDILYNVETEQLEAVFSSARGSNDSTPLGTILNGALQVKQEREALIFNHS</sequence>
<dbReference type="GO" id="GO:0006629">
    <property type="term" value="P:lipid metabolic process"/>
    <property type="evidence" value="ECO:0007669"/>
    <property type="project" value="InterPro"/>
</dbReference>
<reference evidence="2" key="1">
    <citation type="submission" date="2023-03" db="EMBL/GenBank/DDBJ databases">
        <title>Selenobaculum gbiensis gen. nov. sp. nov., a new bacterium isolated from the gut microbiota of IBD patient.</title>
        <authorList>
            <person name="Yeo S."/>
            <person name="Park H."/>
            <person name="Huh C.S."/>
        </authorList>
    </citation>
    <scope>NUCLEOTIDE SEQUENCE</scope>
    <source>
        <strain evidence="2">ICN-92133</strain>
    </source>
</reference>
<dbReference type="Gene3D" id="3.40.50.1820">
    <property type="entry name" value="alpha/beta hydrolase"/>
    <property type="match status" value="1"/>
</dbReference>
<dbReference type="InterPro" id="IPR002921">
    <property type="entry name" value="Fungal_lipase-type"/>
</dbReference>
<feature type="domain" description="Fungal lipase-type" evidence="1">
    <location>
        <begin position="96"/>
        <end position="244"/>
    </location>
</feature>
<dbReference type="Proteomes" id="UP001243623">
    <property type="component" value="Chromosome"/>
</dbReference>
<dbReference type="EMBL" id="CP120678">
    <property type="protein sequence ID" value="WIW70160.1"/>
    <property type="molecule type" value="Genomic_DNA"/>
</dbReference>
<evidence type="ECO:0000259" key="1">
    <source>
        <dbReference type="Pfam" id="PF01764"/>
    </source>
</evidence>
<dbReference type="InterPro" id="IPR029058">
    <property type="entry name" value="AB_hydrolase_fold"/>
</dbReference>
<protein>
    <submittedName>
        <fullName evidence="2">Lipase family protein</fullName>
    </submittedName>
</protein>